<dbReference type="OrthoDB" id="2152896at2759"/>
<feature type="region of interest" description="Disordered" evidence="2">
    <location>
        <begin position="220"/>
        <end position="263"/>
    </location>
</feature>
<keyword evidence="5" id="KW-1185">Reference proteome</keyword>
<dbReference type="RefSeq" id="XP_033652513.1">
    <property type="nucleotide sequence ID" value="XM_033795746.1"/>
</dbReference>
<evidence type="ECO:0000313" key="4">
    <source>
        <dbReference type="EMBL" id="KAF2274974.1"/>
    </source>
</evidence>
<keyword evidence="1" id="KW-0479">Metal-binding</keyword>
<feature type="compositionally biased region" description="Polar residues" evidence="2">
    <location>
        <begin position="127"/>
        <end position="136"/>
    </location>
</feature>
<organism evidence="4 5">
    <name type="scientific">Westerdykella ornata</name>
    <dbReference type="NCBI Taxonomy" id="318751"/>
    <lineage>
        <taxon>Eukaryota</taxon>
        <taxon>Fungi</taxon>
        <taxon>Dikarya</taxon>
        <taxon>Ascomycota</taxon>
        <taxon>Pezizomycotina</taxon>
        <taxon>Dothideomycetes</taxon>
        <taxon>Pleosporomycetidae</taxon>
        <taxon>Pleosporales</taxon>
        <taxon>Sporormiaceae</taxon>
        <taxon>Westerdykella</taxon>
    </lineage>
</organism>
<keyword evidence="1" id="KW-0863">Zinc-finger</keyword>
<dbReference type="PROSITE" id="PS50157">
    <property type="entry name" value="ZINC_FINGER_C2H2_2"/>
    <property type="match status" value="1"/>
</dbReference>
<feature type="compositionally biased region" description="Acidic residues" evidence="2">
    <location>
        <begin position="407"/>
        <end position="416"/>
    </location>
</feature>
<evidence type="ECO:0000259" key="3">
    <source>
        <dbReference type="PROSITE" id="PS50157"/>
    </source>
</evidence>
<keyword evidence="1" id="KW-0862">Zinc</keyword>
<evidence type="ECO:0000256" key="2">
    <source>
        <dbReference type="SAM" id="MobiDB-lite"/>
    </source>
</evidence>
<feature type="compositionally biased region" description="Basic residues" evidence="2">
    <location>
        <begin position="40"/>
        <end position="49"/>
    </location>
</feature>
<feature type="compositionally biased region" description="Low complexity" evidence="2">
    <location>
        <begin position="71"/>
        <end position="82"/>
    </location>
</feature>
<protein>
    <recommendedName>
        <fullName evidence="3">C2H2-type domain-containing protein</fullName>
    </recommendedName>
</protein>
<feature type="compositionally biased region" description="Polar residues" evidence="2">
    <location>
        <begin position="29"/>
        <end position="38"/>
    </location>
</feature>
<proteinExistence type="predicted"/>
<dbReference type="PROSITE" id="PS00028">
    <property type="entry name" value="ZINC_FINGER_C2H2_1"/>
    <property type="match status" value="1"/>
</dbReference>
<dbReference type="EMBL" id="ML986499">
    <property type="protein sequence ID" value="KAF2274974.1"/>
    <property type="molecule type" value="Genomic_DNA"/>
</dbReference>
<feature type="region of interest" description="Disordered" evidence="2">
    <location>
        <begin position="383"/>
        <end position="441"/>
    </location>
</feature>
<dbReference type="InterPro" id="IPR013087">
    <property type="entry name" value="Znf_C2H2_type"/>
</dbReference>
<dbReference type="AlphaFoldDB" id="A0A6A6JFI4"/>
<feature type="compositionally biased region" description="Polar residues" evidence="2">
    <location>
        <begin position="383"/>
        <end position="392"/>
    </location>
</feature>
<reference evidence="4" key="1">
    <citation type="journal article" date="2020" name="Stud. Mycol.">
        <title>101 Dothideomycetes genomes: a test case for predicting lifestyles and emergence of pathogens.</title>
        <authorList>
            <person name="Haridas S."/>
            <person name="Albert R."/>
            <person name="Binder M."/>
            <person name="Bloem J."/>
            <person name="Labutti K."/>
            <person name="Salamov A."/>
            <person name="Andreopoulos B."/>
            <person name="Baker S."/>
            <person name="Barry K."/>
            <person name="Bills G."/>
            <person name="Bluhm B."/>
            <person name="Cannon C."/>
            <person name="Castanera R."/>
            <person name="Culley D."/>
            <person name="Daum C."/>
            <person name="Ezra D."/>
            <person name="Gonzalez J."/>
            <person name="Henrissat B."/>
            <person name="Kuo A."/>
            <person name="Liang C."/>
            <person name="Lipzen A."/>
            <person name="Lutzoni F."/>
            <person name="Magnuson J."/>
            <person name="Mondo S."/>
            <person name="Nolan M."/>
            <person name="Ohm R."/>
            <person name="Pangilinan J."/>
            <person name="Park H.-J."/>
            <person name="Ramirez L."/>
            <person name="Alfaro M."/>
            <person name="Sun H."/>
            <person name="Tritt A."/>
            <person name="Yoshinaga Y."/>
            <person name="Zwiers L.-H."/>
            <person name="Turgeon B."/>
            <person name="Goodwin S."/>
            <person name="Spatafora J."/>
            <person name="Crous P."/>
            <person name="Grigoriev I."/>
        </authorList>
    </citation>
    <scope>NUCLEOTIDE SEQUENCE</scope>
    <source>
        <strain evidence="4">CBS 379.55</strain>
    </source>
</reference>
<feature type="region of interest" description="Disordered" evidence="2">
    <location>
        <begin position="1"/>
        <end position="163"/>
    </location>
</feature>
<dbReference type="GeneID" id="54548921"/>
<evidence type="ECO:0000313" key="5">
    <source>
        <dbReference type="Proteomes" id="UP000800097"/>
    </source>
</evidence>
<feature type="non-terminal residue" evidence="4">
    <location>
        <position position="1"/>
    </location>
</feature>
<sequence>LQEPISVRPSTQHRHSSSIANSLPKPRQHSYSLSQGSIHSAHRATRRKSMSSTNPVAAAAKGITGAPLDTSSSARRPSKSASLFRGPPMSNLSAMASSVPSQASPFSPGSYGAAARNEAITDGPSLATMQEQNRNGSKSRIRRASEGSRLAKGEGKRTSGSELKCEKCGKGYKHSSCLTKHLWEHTPEWQLTSKLLISKHQQVQLLEAASVLVAMNQEADAARESDHSSLSPPASGSELRDDLSSADTTPPPTGEEHAIGSYPRAHFAQRSIKRNSAHSSTAYSQSYQSAVFSDRGHGGHYRQWSNVSDRPTTSGTSIVGSYQDDDNDQADLAAAVGLLSCSYGTPKSGPVALPPDVPPVPPLPAKFQGFGNIGSLTQGSTTVTAQQSSMRGTSYPYHQGETKDVNMDDDFADEDDYRNTHSRSRGRADDDEDGVFGRMEE</sequence>
<dbReference type="Proteomes" id="UP000800097">
    <property type="component" value="Unassembled WGS sequence"/>
</dbReference>
<feature type="domain" description="C2H2-type" evidence="3">
    <location>
        <begin position="163"/>
        <end position="190"/>
    </location>
</feature>
<evidence type="ECO:0000256" key="1">
    <source>
        <dbReference type="PROSITE-ProRule" id="PRU00042"/>
    </source>
</evidence>
<accession>A0A6A6JFI4</accession>
<feature type="compositionally biased region" description="Basic and acidic residues" evidence="2">
    <location>
        <begin position="143"/>
        <end position="163"/>
    </location>
</feature>
<feature type="compositionally biased region" description="Polar residues" evidence="2">
    <location>
        <begin position="90"/>
        <end position="107"/>
    </location>
</feature>
<gene>
    <name evidence="4" type="ORF">EI97DRAFT_380247</name>
</gene>
<dbReference type="GO" id="GO:0008270">
    <property type="term" value="F:zinc ion binding"/>
    <property type="evidence" value="ECO:0007669"/>
    <property type="project" value="UniProtKB-KW"/>
</dbReference>
<name>A0A6A6JFI4_WESOR</name>